<evidence type="ECO:0000313" key="3">
    <source>
        <dbReference type="Proteomes" id="UP000449846"/>
    </source>
</evidence>
<keyword evidence="3" id="KW-1185">Reference proteome</keyword>
<proteinExistence type="predicted"/>
<name>A0A844HMZ8_9RHOB</name>
<dbReference type="InterPro" id="IPR036691">
    <property type="entry name" value="Endo/exonu/phosph_ase_sf"/>
</dbReference>
<evidence type="ECO:0000259" key="1">
    <source>
        <dbReference type="Pfam" id="PF03372"/>
    </source>
</evidence>
<dbReference type="CDD" id="cd10283">
    <property type="entry name" value="MnuA_DNase1-like"/>
    <property type="match status" value="1"/>
</dbReference>
<sequence>MLAGLRSWHLAADWRQSVTNTDDVADPPERVGNIASHKFMNAACRLSPNRSSCCIDSRHPQHPATIAQESRPDLPVCFISASRIAMPFYQDLNDYRQLPDSNYPDKHKWIAQRLLALRHDLNLRIVRGRRSDSLIVGTWNLRAFDGGLPRLPESIHYIAEIIAAFDICALQELRPNLEPIRRLKTLLGPNWEYFLTDVSDHEGGNDERMAFFYNTDKVIFRNIIGEIVIPKSVLPGGNQIARTPFFAAFQAGWFRFTLCSSHIIYGDDHALRAAEVAAITDALAKRAKVEDQVFIFLGDMNIEDANHPIMAALKNSKMKLAPVPPSNLGGDKPFDQIAYTEHGASTRKTRLLRSGAFDWRNAVYGPAKMPDPGAPPDPANVIRKTDLENIAHYAPIVAAHRRAHGEAPHADFQRSYAQWVTYEMSDHLPVWVELETDYSDEYLERFVIG</sequence>
<dbReference type="SUPFAM" id="SSF56219">
    <property type="entry name" value="DNase I-like"/>
    <property type="match status" value="1"/>
</dbReference>
<comment type="caution">
    <text evidence="2">The sequence shown here is derived from an EMBL/GenBank/DDBJ whole genome shotgun (WGS) entry which is preliminary data.</text>
</comment>
<evidence type="ECO:0000313" key="2">
    <source>
        <dbReference type="EMBL" id="MTH61246.1"/>
    </source>
</evidence>
<feature type="domain" description="Endonuclease/exonuclease/phosphatase" evidence="1">
    <location>
        <begin position="137"/>
        <end position="333"/>
    </location>
</feature>
<dbReference type="OrthoDB" id="5500612at2"/>
<gene>
    <name evidence="2" type="ORF">GL300_18710</name>
</gene>
<dbReference type="Proteomes" id="UP000449846">
    <property type="component" value="Unassembled WGS sequence"/>
</dbReference>
<accession>A0A844HMZ8</accession>
<dbReference type="Pfam" id="PF03372">
    <property type="entry name" value="Exo_endo_phos"/>
    <property type="match status" value="1"/>
</dbReference>
<dbReference type="InterPro" id="IPR005135">
    <property type="entry name" value="Endo/exonuclease/phosphatase"/>
</dbReference>
<dbReference type="Gene3D" id="3.60.10.10">
    <property type="entry name" value="Endonuclease/exonuclease/phosphatase"/>
    <property type="match status" value="1"/>
</dbReference>
<protein>
    <recommendedName>
        <fullName evidence="1">Endonuclease/exonuclease/phosphatase domain-containing protein</fullName>
    </recommendedName>
</protein>
<reference evidence="2 3" key="1">
    <citation type="submission" date="2019-11" db="EMBL/GenBank/DDBJ databases">
        <authorList>
            <person name="Dong K."/>
        </authorList>
    </citation>
    <scope>NUCLEOTIDE SEQUENCE [LARGE SCALE GENOMIC DNA]</scope>
    <source>
        <strain evidence="2 3">NBRC 112902</strain>
    </source>
</reference>
<dbReference type="EMBL" id="WMIG01000014">
    <property type="protein sequence ID" value="MTH61246.1"/>
    <property type="molecule type" value="Genomic_DNA"/>
</dbReference>
<dbReference type="AlphaFoldDB" id="A0A844HMZ8"/>
<dbReference type="GO" id="GO:0003824">
    <property type="term" value="F:catalytic activity"/>
    <property type="evidence" value="ECO:0007669"/>
    <property type="project" value="InterPro"/>
</dbReference>
<organism evidence="2 3">
    <name type="scientific">Paracoccus litorisediminis</name>
    <dbReference type="NCBI Taxonomy" id="2006130"/>
    <lineage>
        <taxon>Bacteria</taxon>
        <taxon>Pseudomonadati</taxon>
        <taxon>Pseudomonadota</taxon>
        <taxon>Alphaproteobacteria</taxon>
        <taxon>Rhodobacterales</taxon>
        <taxon>Paracoccaceae</taxon>
        <taxon>Paracoccus</taxon>
    </lineage>
</organism>
<dbReference type="RefSeq" id="WP_155041188.1">
    <property type="nucleotide sequence ID" value="NZ_WMIG01000014.1"/>
</dbReference>